<dbReference type="PANTHER" id="PTHR43531:SF11">
    <property type="entry name" value="METHYL-ACCEPTING CHEMOTAXIS PROTEIN 3"/>
    <property type="match status" value="1"/>
</dbReference>
<evidence type="ECO:0000313" key="8">
    <source>
        <dbReference type="Proteomes" id="UP000681356"/>
    </source>
</evidence>
<keyword evidence="2" id="KW-0145">Chemotaxis</keyword>
<dbReference type="Pfam" id="PF00015">
    <property type="entry name" value="MCPsignal"/>
    <property type="match status" value="1"/>
</dbReference>
<dbReference type="InterPro" id="IPR003660">
    <property type="entry name" value="HAMP_dom"/>
</dbReference>
<organism evidence="7 8">
    <name type="scientific">Thetidibacter halocola</name>
    <dbReference type="NCBI Taxonomy" id="2827239"/>
    <lineage>
        <taxon>Bacteria</taxon>
        <taxon>Pseudomonadati</taxon>
        <taxon>Pseudomonadota</taxon>
        <taxon>Alphaproteobacteria</taxon>
        <taxon>Rhodobacterales</taxon>
        <taxon>Roseobacteraceae</taxon>
        <taxon>Thetidibacter</taxon>
    </lineage>
</organism>
<keyword evidence="8" id="KW-1185">Reference proteome</keyword>
<evidence type="ECO:0000256" key="4">
    <source>
        <dbReference type="PROSITE-ProRule" id="PRU00284"/>
    </source>
</evidence>
<comment type="caution">
    <text evidence="7">The sequence shown here is derived from an EMBL/GenBank/DDBJ whole genome shotgun (WGS) entry which is preliminary data.</text>
</comment>
<dbReference type="GO" id="GO:0016020">
    <property type="term" value="C:membrane"/>
    <property type="evidence" value="ECO:0007669"/>
    <property type="project" value="UniProtKB-SubCell"/>
</dbReference>
<dbReference type="PROSITE" id="PS50885">
    <property type="entry name" value="HAMP"/>
    <property type="match status" value="1"/>
</dbReference>
<dbReference type="EMBL" id="JAGTUU010000001">
    <property type="protein sequence ID" value="MBS0122637.1"/>
    <property type="molecule type" value="Genomic_DNA"/>
</dbReference>
<dbReference type="AlphaFoldDB" id="A0A8J7W9D4"/>
<proteinExistence type="inferred from homology"/>
<dbReference type="Gene3D" id="1.10.287.950">
    <property type="entry name" value="Methyl-accepting chemotaxis protein"/>
    <property type="match status" value="1"/>
</dbReference>
<dbReference type="InterPro" id="IPR004090">
    <property type="entry name" value="Chemotax_Me-accpt_rcpt"/>
</dbReference>
<evidence type="ECO:0000259" key="6">
    <source>
        <dbReference type="PROSITE" id="PS50885"/>
    </source>
</evidence>
<evidence type="ECO:0000256" key="1">
    <source>
        <dbReference type="ARBA" id="ARBA00004370"/>
    </source>
</evidence>
<dbReference type="PROSITE" id="PS50111">
    <property type="entry name" value="CHEMOTAXIS_TRANSDUC_2"/>
    <property type="match status" value="1"/>
</dbReference>
<comment type="subcellular location">
    <subcellularLocation>
        <location evidence="1">Membrane</location>
    </subcellularLocation>
</comment>
<evidence type="ECO:0000256" key="3">
    <source>
        <dbReference type="ARBA" id="ARBA00029447"/>
    </source>
</evidence>
<dbReference type="GO" id="GO:0004888">
    <property type="term" value="F:transmembrane signaling receptor activity"/>
    <property type="evidence" value="ECO:0007669"/>
    <property type="project" value="InterPro"/>
</dbReference>
<feature type="domain" description="HAMP" evidence="6">
    <location>
        <begin position="37"/>
        <end position="89"/>
    </location>
</feature>
<comment type="similarity">
    <text evidence="3">Belongs to the methyl-accepting chemotaxis (MCP) protein family.</text>
</comment>
<dbReference type="FunFam" id="1.10.287.950:FF:000001">
    <property type="entry name" value="Methyl-accepting chemotaxis sensory transducer"/>
    <property type="match status" value="1"/>
</dbReference>
<accession>A0A8J7W9D4</accession>
<dbReference type="GO" id="GO:0007165">
    <property type="term" value="P:signal transduction"/>
    <property type="evidence" value="ECO:0007669"/>
    <property type="project" value="UniProtKB-KW"/>
</dbReference>
<evidence type="ECO:0000313" key="7">
    <source>
        <dbReference type="EMBL" id="MBS0122637.1"/>
    </source>
</evidence>
<reference evidence="7" key="1">
    <citation type="submission" date="2021-04" db="EMBL/GenBank/DDBJ databases">
        <authorList>
            <person name="Yoon J."/>
        </authorList>
    </citation>
    <scope>NUCLEOTIDE SEQUENCE</scope>
    <source>
        <strain evidence="7">KMU-90</strain>
    </source>
</reference>
<protein>
    <recommendedName>
        <fullName evidence="9">Methyl-accepting chemotaxis protein</fullName>
    </recommendedName>
</protein>
<keyword evidence="4" id="KW-0807">Transducer</keyword>
<evidence type="ECO:0000256" key="2">
    <source>
        <dbReference type="ARBA" id="ARBA00022500"/>
    </source>
</evidence>
<sequence length="353" mass="36869">MQDRRDEIGGIAADLAQLVEGLKKARSLEAAQAAAHQDQAQVVERLAQGLDALSHGLLSRRITDIFPPEYETLRDNFNRALTSVGDAIRAVGETASSIRSGSDEIAAASDDLSRRTETQAATLEQTAAALDELSSSVRVTATNADDADRAVQTAREKAARNDEVMRQAMSAMSAIETSSGQIGEIISVIDDIAFQTNLLALNAGVEAARAGESGKGFAVVASEVRALAQRSSDAARQIKDLISGSSEQVKSGVDLVQRAGAALEDVVREVADISQLVSGIAKAANEQAQGLSQINAGVASLDQVTQQNAAMVEEATAAAHMLRQQAEGLSGQVERFELSSGTEAAPSAMTRAA</sequence>
<evidence type="ECO:0000259" key="5">
    <source>
        <dbReference type="PROSITE" id="PS50111"/>
    </source>
</evidence>
<dbReference type="SMART" id="SM00283">
    <property type="entry name" value="MA"/>
    <property type="match status" value="1"/>
</dbReference>
<dbReference type="SUPFAM" id="SSF58104">
    <property type="entry name" value="Methyl-accepting chemotaxis protein (MCP) signaling domain"/>
    <property type="match status" value="1"/>
</dbReference>
<feature type="domain" description="Methyl-accepting transducer" evidence="5">
    <location>
        <begin position="94"/>
        <end position="323"/>
    </location>
</feature>
<evidence type="ECO:0008006" key="9">
    <source>
        <dbReference type="Google" id="ProtNLM"/>
    </source>
</evidence>
<dbReference type="Proteomes" id="UP000681356">
    <property type="component" value="Unassembled WGS sequence"/>
</dbReference>
<dbReference type="PANTHER" id="PTHR43531">
    <property type="entry name" value="PROTEIN ICFG"/>
    <property type="match status" value="1"/>
</dbReference>
<dbReference type="PRINTS" id="PR00260">
    <property type="entry name" value="CHEMTRNSDUCR"/>
</dbReference>
<dbReference type="InterPro" id="IPR051310">
    <property type="entry name" value="MCP_chemotaxis"/>
</dbReference>
<name>A0A8J7W9D4_9RHOB</name>
<gene>
    <name evidence="7" type="ORF">KB874_00700</name>
</gene>
<dbReference type="GO" id="GO:0006935">
    <property type="term" value="P:chemotaxis"/>
    <property type="evidence" value="ECO:0007669"/>
    <property type="project" value="UniProtKB-KW"/>
</dbReference>
<dbReference type="InterPro" id="IPR004089">
    <property type="entry name" value="MCPsignal_dom"/>
</dbReference>
<dbReference type="CDD" id="cd11386">
    <property type="entry name" value="MCP_signal"/>
    <property type="match status" value="1"/>
</dbReference>